<organism evidence="1 2">
    <name type="scientific">Puccinia graminis f. sp. tritici</name>
    <dbReference type="NCBI Taxonomy" id="56615"/>
    <lineage>
        <taxon>Eukaryota</taxon>
        <taxon>Fungi</taxon>
        <taxon>Dikarya</taxon>
        <taxon>Basidiomycota</taxon>
        <taxon>Pucciniomycotina</taxon>
        <taxon>Pucciniomycetes</taxon>
        <taxon>Pucciniales</taxon>
        <taxon>Pucciniaceae</taxon>
        <taxon>Puccinia</taxon>
    </lineage>
</organism>
<evidence type="ECO:0000313" key="2">
    <source>
        <dbReference type="Proteomes" id="UP000324748"/>
    </source>
</evidence>
<keyword evidence="2" id="KW-1185">Reference proteome</keyword>
<dbReference type="AlphaFoldDB" id="A0A5B0QEX4"/>
<sequence>MPELLICSSFFKDALMNLGLARAYAVFRLSNDARPIEFVSASRNLKGDIFRKRLCNLVLKLVFRVKAASVRGRRVVLVVKLLPPDSETGIWGARVRLRGRVIPVNLPALPTSFDWIAKICASMHSTITTNPPTAILESQRELIFYRKPNWL</sequence>
<accession>A0A5B0QEX4</accession>
<evidence type="ECO:0000313" key="1">
    <source>
        <dbReference type="EMBL" id="KAA1111504.1"/>
    </source>
</evidence>
<dbReference type="Proteomes" id="UP000324748">
    <property type="component" value="Unassembled WGS sequence"/>
</dbReference>
<name>A0A5B0QEX4_PUCGR</name>
<gene>
    <name evidence="1" type="ORF">PGT21_002221</name>
</gene>
<comment type="caution">
    <text evidence="1">The sequence shown here is derived from an EMBL/GenBank/DDBJ whole genome shotgun (WGS) entry which is preliminary data.</text>
</comment>
<proteinExistence type="predicted"/>
<dbReference type="EMBL" id="VSWC01000016">
    <property type="protein sequence ID" value="KAA1111504.1"/>
    <property type="molecule type" value="Genomic_DNA"/>
</dbReference>
<reference evidence="1 2" key="1">
    <citation type="submission" date="2019-05" db="EMBL/GenBank/DDBJ databases">
        <title>Emergence of the Ug99 lineage of the wheat stem rust pathogen through somatic hybridization.</title>
        <authorList>
            <person name="Li F."/>
            <person name="Upadhyaya N.M."/>
            <person name="Sperschneider J."/>
            <person name="Matny O."/>
            <person name="Nguyen-Phuc H."/>
            <person name="Mago R."/>
            <person name="Raley C."/>
            <person name="Miller M.E."/>
            <person name="Silverstein K.A.T."/>
            <person name="Henningsen E."/>
            <person name="Hirsch C.D."/>
            <person name="Visser B."/>
            <person name="Pretorius Z.A."/>
            <person name="Steffenson B.J."/>
            <person name="Schwessinger B."/>
            <person name="Dodds P.N."/>
            <person name="Figueroa M."/>
        </authorList>
    </citation>
    <scope>NUCLEOTIDE SEQUENCE [LARGE SCALE GENOMIC DNA]</scope>
    <source>
        <strain evidence="1">21-0</strain>
    </source>
</reference>
<protein>
    <submittedName>
        <fullName evidence="1">Uncharacterized protein</fullName>
    </submittedName>
</protein>